<dbReference type="RefSeq" id="WP_347287127.1">
    <property type="nucleotide sequence ID" value="NZ_JAUZQE010000019.1"/>
</dbReference>
<reference evidence="2 3" key="1">
    <citation type="submission" date="2023-08" db="EMBL/GenBank/DDBJ databases">
        <title>Alcaligenaceae gen. nov., a novel taxon isolated from the sludge of Yixing Pesticide Factory.</title>
        <authorList>
            <person name="Ruan L."/>
        </authorList>
    </citation>
    <scope>NUCLEOTIDE SEQUENCE [LARGE SCALE GENOMIC DNA]</scope>
    <source>
        <strain evidence="2 3">LG-2</strain>
    </source>
</reference>
<dbReference type="PANTHER" id="PTHR10788:SF106">
    <property type="entry name" value="BCDNA.GH08860"/>
    <property type="match status" value="1"/>
</dbReference>
<dbReference type="Proteomes" id="UP001232156">
    <property type="component" value="Unassembled WGS sequence"/>
</dbReference>
<accession>A0ABU1D6Z8</accession>
<comment type="similarity">
    <text evidence="1">Belongs to the glycosyltransferase 20 family.</text>
</comment>
<evidence type="ECO:0000256" key="1">
    <source>
        <dbReference type="ARBA" id="ARBA00008799"/>
    </source>
</evidence>
<dbReference type="Gene3D" id="3.40.50.2000">
    <property type="entry name" value="Glycogen Phosphorylase B"/>
    <property type="match status" value="2"/>
</dbReference>
<dbReference type="SUPFAM" id="SSF53756">
    <property type="entry name" value="UDP-Glycosyltransferase/glycogen phosphorylase"/>
    <property type="match status" value="1"/>
</dbReference>
<proteinExistence type="inferred from homology"/>
<dbReference type="InterPro" id="IPR001830">
    <property type="entry name" value="Glyco_trans_20"/>
</dbReference>
<evidence type="ECO:0000313" key="2">
    <source>
        <dbReference type="EMBL" id="MDR4126214.1"/>
    </source>
</evidence>
<dbReference type="Pfam" id="PF00982">
    <property type="entry name" value="Glyco_transf_20"/>
    <property type="match status" value="1"/>
</dbReference>
<evidence type="ECO:0000313" key="3">
    <source>
        <dbReference type="Proteomes" id="UP001232156"/>
    </source>
</evidence>
<dbReference type="CDD" id="cd03788">
    <property type="entry name" value="GT20_TPS"/>
    <property type="match status" value="1"/>
</dbReference>
<protein>
    <submittedName>
        <fullName evidence="2">Trehalose-6-phosphate synthase</fullName>
    </submittedName>
</protein>
<gene>
    <name evidence="2" type="ORF">Q8947_09500</name>
</gene>
<comment type="caution">
    <text evidence="2">The sequence shown here is derived from an EMBL/GenBank/DDBJ whole genome shotgun (WGS) entry which is preliminary data.</text>
</comment>
<dbReference type="PANTHER" id="PTHR10788">
    <property type="entry name" value="TREHALOSE-6-PHOSPHATE SYNTHASE"/>
    <property type="match status" value="1"/>
</dbReference>
<dbReference type="EMBL" id="JAUZQE010000019">
    <property type="protein sequence ID" value="MDR4126214.1"/>
    <property type="molecule type" value="Genomic_DNA"/>
</dbReference>
<sequence length="454" mass="51005">MKKHGRVVIVANRTPAAKSAGGLASGLLDALRRERSLWFGWNGELREDDGNCVQLFSCDRLTVAAIPLSPEAHNRYYNGFANGVLWPAFHHRLDLMRFSDDDYTGYLEVNRHMAAQLRPLLQDDDLIWVHDYHLLPFAGMCRRQGIRQRMGFFLHIPFPVPSVAQAIPRIDELLDEMCAYDLLGFQTEDDRKAFVNLCRERRPQIRVPNTGGYPIGVDPLALQAEAEAEPVVQLWPRDRSIRGIISVDRLDYTKGLPERFKAYALLLEQHPELHGTMQLVQIAPPSRTDVPAYVDLHHELTGLAGEILGKYGDLEWQPLVYVERQLDRPVLMPLYRQARVGLVTPLRDGMNLVAKEFVAAQDPADPGVLVLSRFAGAACQLDGALLVNPHDPGEMAQAMLQALSMPHAERVARYRRMWAVLCASDIEGWRVRYLKDLEALAATEETLAPATAGA</sequence>
<name>A0ABU1D6Z8_9BURK</name>
<keyword evidence="3" id="KW-1185">Reference proteome</keyword>
<organism evidence="2 3">
    <name type="scientific">Yanghanlia caeni</name>
    <dbReference type="NCBI Taxonomy" id="3064283"/>
    <lineage>
        <taxon>Bacteria</taxon>
        <taxon>Pseudomonadati</taxon>
        <taxon>Pseudomonadota</taxon>
        <taxon>Betaproteobacteria</taxon>
        <taxon>Burkholderiales</taxon>
        <taxon>Alcaligenaceae</taxon>
        <taxon>Yanghanlia</taxon>
    </lineage>
</organism>